<proteinExistence type="predicted"/>
<organism evidence="2">
    <name type="scientific">Paenibacillus ihbetae</name>
    <dbReference type="NCBI Taxonomy" id="1870820"/>
    <lineage>
        <taxon>Bacteria</taxon>
        <taxon>Bacillati</taxon>
        <taxon>Bacillota</taxon>
        <taxon>Bacilli</taxon>
        <taxon>Bacillales</taxon>
        <taxon>Paenibacillaceae</taxon>
        <taxon>Paenibacillus</taxon>
    </lineage>
</organism>
<feature type="signal peptide" evidence="1">
    <location>
        <begin position="1"/>
        <end position="24"/>
    </location>
</feature>
<protein>
    <submittedName>
        <fullName evidence="2">Peptidase</fullName>
    </submittedName>
</protein>
<sequence length="405" mass="43218">MNKIYKVLATTTLLAMAAMPAVSAQAVSPTLNSGQGSVQQQVKVVPGTMGYITDYANDSNGKWITVTGRGLGPADQSEIRLSVNQDTKIIDAKGNKVQLQSIIDKNKAIKAFYSPNITKSLPAQGQALTIIALDRDFAAIDGTISEISKAGILVEGHNLYTSNEETIRLHLDPKAKIIDQNGNTLDESELKAGMQVKSFYGPAVAMSLPPQSTTNYILVNTEAAELPDLDQPAGTTGIITDTTDGTITVIGQALETGGVNYVILTVDEETEIVDKNGAALSRDVLKEDVRIEALYSQVMTLIYPARTHADKIVVSDTKAPKIEGTVAESERNSKEQLYINVGSDSSTNNDVILNISKDTQIIAGLGPDAELAPGTKITAYHSPVMTKSLPPITAAEVIIVHQDQE</sequence>
<dbReference type="KEGG" id="pib:BBD41_27225"/>
<accession>A0A1B2E7L6</accession>
<evidence type="ECO:0000256" key="1">
    <source>
        <dbReference type="SAM" id="SignalP"/>
    </source>
</evidence>
<keyword evidence="1" id="KW-0732">Signal</keyword>
<dbReference type="AlphaFoldDB" id="A0A1B2E7L6"/>
<dbReference type="RefSeq" id="WP_099479854.1">
    <property type="nucleotide sequence ID" value="NZ_CP016809.1"/>
</dbReference>
<name>A0A1B2E7L6_9BACL</name>
<reference evidence="2" key="1">
    <citation type="submission" date="2016-08" db="EMBL/GenBank/DDBJ databases">
        <title>Complete Genome Seqeunce of Paenibacillus sp. nov. IHBB 9852 from high altitute lake of Indian trans-Himalayas.</title>
        <authorList>
            <person name="Kiran S."/>
            <person name="Swarnkar M.K."/>
            <person name="Rana A."/>
            <person name="Tewari R."/>
            <person name="Gulati A."/>
        </authorList>
    </citation>
    <scope>NUCLEOTIDE SEQUENCE [LARGE SCALE GENOMIC DNA]</scope>
    <source>
        <strain evidence="2">IHBB 9852</strain>
    </source>
</reference>
<evidence type="ECO:0000313" key="2">
    <source>
        <dbReference type="EMBL" id="ANY75970.1"/>
    </source>
</evidence>
<feature type="chain" id="PRO_5039441911" evidence="1">
    <location>
        <begin position="25"/>
        <end position="405"/>
    </location>
</feature>
<gene>
    <name evidence="2" type="ORF">BBD41_27225</name>
</gene>
<dbReference type="EMBL" id="CP016809">
    <property type="protein sequence ID" value="ANY75970.1"/>
    <property type="molecule type" value="Genomic_DNA"/>
</dbReference>